<keyword evidence="4" id="KW-0949">S-adenosyl-L-methionine</keyword>
<keyword evidence="7" id="KW-1185">Reference proteome</keyword>
<keyword evidence="3" id="KW-0808">Transferase</keyword>
<dbReference type="Proteomes" id="UP001501265">
    <property type="component" value="Unassembled WGS sequence"/>
</dbReference>
<sequence length="221" mass="23590">MWLLRPPGVYRPQTDTWLLVQALNDAGIPCGARVLDMCTGTGALAIAAAGVGAGHVTALDVSLRATLATRFNARVRGLPVRVERRDAMTFRAPGQFDVILANPPYVPSPQGDLPRSGPSRAWDAARDGRALLDPLCVNASGMLSSGGMLLIVHSAVCGVETTVDLLHTAGLKAAVVARRTVPFGPVMNRRIPFLEEQGLITAGQREEELVVIRGDRRNDQP</sequence>
<dbReference type="InterPro" id="IPR052190">
    <property type="entry name" value="Euk-Arch_PrmC-MTase"/>
</dbReference>
<dbReference type="CDD" id="cd02440">
    <property type="entry name" value="AdoMet_MTases"/>
    <property type="match status" value="1"/>
</dbReference>
<dbReference type="InterPro" id="IPR002052">
    <property type="entry name" value="DNA_methylase_N6_adenine_CS"/>
</dbReference>
<keyword evidence="2 6" id="KW-0489">Methyltransferase</keyword>
<dbReference type="Pfam" id="PF05175">
    <property type="entry name" value="MTS"/>
    <property type="match status" value="1"/>
</dbReference>
<evidence type="ECO:0000259" key="5">
    <source>
        <dbReference type="Pfam" id="PF05175"/>
    </source>
</evidence>
<reference evidence="7" key="1">
    <citation type="journal article" date="2019" name="Int. J. Syst. Evol. Microbiol.">
        <title>The Global Catalogue of Microorganisms (GCM) 10K type strain sequencing project: providing services to taxonomists for standard genome sequencing and annotation.</title>
        <authorList>
            <consortium name="The Broad Institute Genomics Platform"/>
            <consortium name="The Broad Institute Genome Sequencing Center for Infectious Disease"/>
            <person name="Wu L."/>
            <person name="Ma J."/>
        </authorList>
    </citation>
    <scope>NUCLEOTIDE SEQUENCE [LARGE SCALE GENOMIC DNA]</scope>
    <source>
        <strain evidence="7">JCM 18081</strain>
    </source>
</reference>
<dbReference type="NCBIfam" id="TIGR00537">
    <property type="entry name" value="hemK_rel_arch"/>
    <property type="match status" value="1"/>
</dbReference>
<protein>
    <submittedName>
        <fullName evidence="6">Methyltransferase</fullName>
    </submittedName>
</protein>
<evidence type="ECO:0000256" key="1">
    <source>
        <dbReference type="ARBA" id="ARBA00006149"/>
    </source>
</evidence>
<evidence type="ECO:0000256" key="4">
    <source>
        <dbReference type="ARBA" id="ARBA00022691"/>
    </source>
</evidence>
<dbReference type="PANTHER" id="PTHR45875">
    <property type="entry name" value="METHYLTRANSFERASE N6AMT1"/>
    <property type="match status" value="1"/>
</dbReference>
<evidence type="ECO:0000313" key="6">
    <source>
        <dbReference type="EMBL" id="GAA4806286.1"/>
    </source>
</evidence>
<dbReference type="InterPro" id="IPR004557">
    <property type="entry name" value="PrmC-related"/>
</dbReference>
<dbReference type="GO" id="GO:0008168">
    <property type="term" value="F:methyltransferase activity"/>
    <property type="evidence" value="ECO:0007669"/>
    <property type="project" value="UniProtKB-KW"/>
</dbReference>
<evidence type="ECO:0000256" key="2">
    <source>
        <dbReference type="ARBA" id="ARBA00022603"/>
    </source>
</evidence>
<proteinExistence type="inferred from homology"/>
<dbReference type="SUPFAM" id="SSF53335">
    <property type="entry name" value="S-adenosyl-L-methionine-dependent methyltransferases"/>
    <property type="match status" value="1"/>
</dbReference>
<dbReference type="InterPro" id="IPR029063">
    <property type="entry name" value="SAM-dependent_MTases_sf"/>
</dbReference>
<name>A0ABP9C7M3_9ACTN</name>
<dbReference type="GO" id="GO:0032259">
    <property type="term" value="P:methylation"/>
    <property type="evidence" value="ECO:0007669"/>
    <property type="project" value="UniProtKB-KW"/>
</dbReference>
<dbReference type="Gene3D" id="3.40.50.150">
    <property type="entry name" value="Vaccinia Virus protein VP39"/>
    <property type="match status" value="1"/>
</dbReference>
<comment type="caution">
    <text evidence="6">The sequence shown here is derived from an EMBL/GenBank/DDBJ whole genome shotgun (WGS) entry which is preliminary data.</text>
</comment>
<evidence type="ECO:0000313" key="7">
    <source>
        <dbReference type="Proteomes" id="UP001501265"/>
    </source>
</evidence>
<dbReference type="InterPro" id="IPR007848">
    <property type="entry name" value="Small_mtfrase_dom"/>
</dbReference>
<dbReference type="RefSeq" id="WP_345621241.1">
    <property type="nucleotide sequence ID" value="NZ_BAABIG010000039.1"/>
</dbReference>
<dbReference type="EMBL" id="BAABIG010000039">
    <property type="protein sequence ID" value="GAA4806286.1"/>
    <property type="molecule type" value="Genomic_DNA"/>
</dbReference>
<dbReference type="PANTHER" id="PTHR45875:SF1">
    <property type="entry name" value="METHYLTRANSFERASE N6AMT1"/>
    <property type="match status" value="1"/>
</dbReference>
<organism evidence="6 7">
    <name type="scientific">Streptomyces ziwulingensis</name>
    <dbReference type="NCBI Taxonomy" id="1045501"/>
    <lineage>
        <taxon>Bacteria</taxon>
        <taxon>Bacillati</taxon>
        <taxon>Actinomycetota</taxon>
        <taxon>Actinomycetes</taxon>
        <taxon>Kitasatosporales</taxon>
        <taxon>Streptomycetaceae</taxon>
        <taxon>Streptomyces</taxon>
    </lineage>
</organism>
<dbReference type="PROSITE" id="PS00092">
    <property type="entry name" value="N6_MTASE"/>
    <property type="match status" value="1"/>
</dbReference>
<accession>A0ABP9C7M3</accession>
<comment type="similarity">
    <text evidence="1">Belongs to the eukaryotic/archaeal PrmC-related family.</text>
</comment>
<feature type="domain" description="Methyltransferase small" evidence="5">
    <location>
        <begin position="15"/>
        <end position="105"/>
    </location>
</feature>
<evidence type="ECO:0000256" key="3">
    <source>
        <dbReference type="ARBA" id="ARBA00022679"/>
    </source>
</evidence>
<gene>
    <name evidence="6" type="ORF">GCM10023220_40300</name>
</gene>